<evidence type="ECO:0000313" key="12">
    <source>
        <dbReference type="EMBL" id="KAL2063539.1"/>
    </source>
</evidence>
<evidence type="ECO:0000256" key="1">
    <source>
        <dbReference type="ARBA" id="ARBA00004123"/>
    </source>
</evidence>
<evidence type="ECO:0000256" key="4">
    <source>
        <dbReference type="ARBA" id="ARBA00013081"/>
    </source>
</evidence>
<dbReference type="Gene3D" id="3.40.50.2300">
    <property type="match status" value="2"/>
</dbReference>
<keyword evidence="6" id="KW-0378">Hydrolase</keyword>
<evidence type="ECO:0000256" key="8">
    <source>
        <dbReference type="ARBA" id="ARBA00023242"/>
    </source>
</evidence>
<reference evidence="12 13" key="1">
    <citation type="journal article" date="2024" name="Commun. Biol.">
        <title>Comparative genomic analysis of thermophilic fungi reveals convergent evolutionary adaptations and gene losses.</title>
        <authorList>
            <person name="Steindorff A.S."/>
            <person name="Aguilar-Pontes M.V."/>
            <person name="Robinson A.J."/>
            <person name="Andreopoulos B."/>
            <person name="LaButti K."/>
            <person name="Kuo A."/>
            <person name="Mondo S."/>
            <person name="Riley R."/>
            <person name="Otillar R."/>
            <person name="Haridas S."/>
            <person name="Lipzen A."/>
            <person name="Grimwood J."/>
            <person name="Schmutz J."/>
            <person name="Clum A."/>
            <person name="Reid I.D."/>
            <person name="Moisan M.C."/>
            <person name="Butler G."/>
            <person name="Nguyen T.T.M."/>
            <person name="Dewar K."/>
            <person name="Conant G."/>
            <person name="Drula E."/>
            <person name="Henrissat B."/>
            <person name="Hansel C."/>
            <person name="Singer S."/>
            <person name="Hutchinson M.I."/>
            <person name="de Vries R.P."/>
            <person name="Natvig D.O."/>
            <person name="Powell A.J."/>
            <person name="Tsang A."/>
            <person name="Grigoriev I.V."/>
        </authorList>
    </citation>
    <scope>NUCLEOTIDE SEQUENCE [LARGE SCALE GENOMIC DNA]</scope>
    <source>
        <strain evidence="12 13">CBS 494.80</strain>
    </source>
</reference>
<comment type="caution">
    <text evidence="12">The sequence shown here is derived from an EMBL/GenBank/DDBJ whole genome shotgun (WGS) entry which is preliminary data.</text>
</comment>
<evidence type="ECO:0000256" key="9">
    <source>
        <dbReference type="ARBA" id="ARBA00031385"/>
    </source>
</evidence>
<evidence type="ECO:0000256" key="3">
    <source>
        <dbReference type="ARBA" id="ARBA00011527"/>
    </source>
</evidence>
<accession>A0ABR4C0T5</accession>
<evidence type="ECO:0000256" key="6">
    <source>
        <dbReference type="ARBA" id="ARBA00022801"/>
    </source>
</evidence>
<dbReference type="Proteomes" id="UP001595075">
    <property type="component" value="Unassembled WGS sequence"/>
</dbReference>
<keyword evidence="8" id="KW-0539">Nucleus</keyword>
<dbReference type="Pfam" id="PF04722">
    <property type="entry name" value="Ssu72"/>
    <property type="match status" value="1"/>
</dbReference>
<dbReference type="EMBL" id="JAZHXI010000015">
    <property type="protein sequence ID" value="KAL2063539.1"/>
    <property type="molecule type" value="Genomic_DNA"/>
</dbReference>
<comment type="catalytic activity">
    <reaction evidence="10">
        <text>O-phospho-L-seryl-[protein] + H2O = L-seryl-[protein] + phosphate</text>
        <dbReference type="Rhea" id="RHEA:20629"/>
        <dbReference type="Rhea" id="RHEA-COMP:9863"/>
        <dbReference type="Rhea" id="RHEA-COMP:11604"/>
        <dbReference type="ChEBI" id="CHEBI:15377"/>
        <dbReference type="ChEBI" id="CHEBI:29999"/>
        <dbReference type="ChEBI" id="CHEBI:43474"/>
        <dbReference type="ChEBI" id="CHEBI:83421"/>
        <dbReference type="EC" id="3.1.3.16"/>
    </reaction>
</comment>
<evidence type="ECO:0000256" key="10">
    <source>
        <dbReference type="ARBA" id="ARBA00047761"/>
    </source>
</evidence>
<protein>
    <recommendedName>
        <fullName evidence="4">protein-serine/threonine phosphatase</fullName>
        <ecNumber evidence="4">3.1.3.16</ecNumber>
    </recommendedName>
    <alternativeName>
        <fullName evidence="9">Suppressor of SUA7 protein 2 homolog</fullName>
    </alternativeName>
</protein>
<evidence type="ECO:0000256" key="11">
    <source>
        <dbReference type="ARBA" id="ARBA00048336"/>
    </source>
</evidence>
<comment type="catalytic activity">
    <reaction evidence="11">
        <text>O-phospho-L-threonyl-[protein] + H2O = L-threonyl-[protein] + phosphate</text>
        <dbReference type="Rhea" id="RHEA:47004"/>
        <dbReference type="Rhea" id="RHEA-COMP:11060"/>
        <dbReference type="Rhea" id="RHEA-COMP:11605"/>
        <dbReference type="ChEBI" id="CHEBI:15377"/>
        <dbReference type="ChEBI" id="CHEBI:30013"/>
        <dbReference type="ChEBI" id="CHEBI:43474"/>
        <dbReference type="ChEBI" id="CHEBI:61977"/>
        <dbReference type="EC" id="3.1.3.16"/>
    </reaction>
</comment>
<comment type="similarity">
    <text evidence="2">Belongs to the SSU72 phosphatase family.</text>
</comment>
<proteinExistence type="inferred from homology"/>
<keyword evidence="7" id="KW-0904">Protein phosphatase</keyword>
<organism evidence="12 13">
    <name type="scientific">Oculimacula yallundae</name>
    <dbReference type="NCBI Taxonomy" id="86028"/>
    <lineage>
        <taxon>Eukaryota</taxon>
        <taxon>Fungi</taxon>
        <taxon>Dikarya</taxon>
        <taxon>Ascomycota</taxon>
        <taxon>Pezizomycotina</taxon>
        <taxon>Leotiomycetes</taxon>
        <taxon>Helotiales</taxon>
        <taxon>Ploettnerulaceae</taxon>
        <taxon>Oculimacula</taxon>
    </lineage>
</organism>
<evidence type="ECO:0000256" key="7">
    <source>
        <dbReference type="ARBA" id="ARBA00022912"/>
    </source>
</evidence>
<sequence>MGRRKRCNRGANKCPNHHIFSFKLRSSKLYQPQPTTTQAQHSWSFSRGVDHPANVSSVSHDDVTFVRREISSSIMAQPQTQSGASNGTSNGERVDPGGFKLKFCTVCASNQNRSMESHLRLAAAHYPVISFGTGSLVRLPGPSIDKPNVYQFNKTSYDSMYKELESKDPRLYRANGLLNMLERNRNVKWGPERWQDWQVGVPRLEQNKDKGSEGVEGGVVDVVITCEERCWDAVIDDLMSRGSPLNRPVHVINVDIKDNHEEALVGGRGILDLADSLNKVAIEERERNPASFDSGNAASRSGFDERVPEIIGEWQERWPNLPAVWTLAWF</sequence>
<dbReference type="InterPro" id="IPR006811">
    <property type="entry name" value="RNA_pol_II_suA"/>
</dbReference>
<dbReference type="PANTHER" id="PTHR20383">
    <property type="entry name" value="RNA POLYMERASE II SUBUNIT A C-TERMINAL DOMAIN PHOSPHATASE"/>
    <property type="match status" value="1"/>
</dbReference>
<comment type="subunit">
    <text evidence="3">Component of the cleavage and polyadenylation factor (CPF) complex.</text>
</comment>
<comment type="subcellular location">
    <subcellularLocation>
        <location evidence="1">Nucleus</location>
    </subcellularLocation>
</comment>
<gene>
    <name evidence="12" type="ORF">VTL71DRAFT_5344</name>
</gene>
<keyword evidence="13" id="KW-1185">Reference proteome</keyword>
<dbReference type="EC" id="3.1.3.16" evidence="4"/>
<keyword evidence="5" id="KW-0507">mRNA processing</keyword>
<evidence type="ECO:0000256" key="2">
    <source>
        <dbReference type="ARBA" id="ARBA00008978"/>
    </source>
</evidence>
<name>A0ABR4C0T5_9HELO</name>
<evidence type="ECO:0000313" key="13">
    <source>
        <dbReference type="Proteomes" id="UP001595075"/>
    </source>
</evidence>
<evidence type="ECO:0000256" key="5">
    <source>
        <dbReference type="ARBA" id="ARBA00022664"/>
    </source>
</evidence>